<feature type="transmembrane region" description="Helical" evidence="1">
    <location>
        <begin position="12"/>
        <end position="29"/>
    </location>
</feature>
<evidence type="ECO:0000256" key="1">
    <source>
        <dbReference type="SAM" id="Phobius"/>
    </source>
</evidence>
<proteinExistence type="predicted"/>
<feature type="transmembrane region" description="Helical" evidence="1">
    <location>
        <begin position="463"/>
        <end position="487"/>
    </location>
</feature>
<keyword evidence="1" id="KW-0472">Membrane</keyword>
<dbReference type="PANTHER" id="PTHR32063:SF73">
    <property type="entry name" value="RND SUPERFAMILY EFFLUX PUMP PERMEASE COMPONENT 1"/>
    <property type="match status" value="1"/>
</dbReference>
<dbReference type="Gene3D" id="3.30.70.1430">
    <property type="entry name" value="Multidrug efflux transporter AcrB pore domain"/>
    <property type="match status" value="2"/>
</dbReference>
<feature type="transmembrane region" description="Helical" evidence="1">
    <location>
        <begin position="973"/>
        <end position="993"/>
    </location>
</feature>
<dbReference type="KEGG" id="scor:J3U87_08970"/>
<keyword evidence="1" id="KW-0812">Transmembrane</keyword>
<gene>
    <name evidence="2" type="ORF">J3U87_08970</name>
</gene>
<protein>
    <submittedName>
        <fullName evidence="2">Efflux RND transporter permease subunit</fullName>
    </submittedName>
</protein>
<keyword evidence="3" id="KW-1185">Reference proteome</keyword>
<dbReference type="AlphaFoldDB" id="A0A8A4TU84"/>
<dbReference type="Proteomes" id="UP000663929">
    <property type="component" value="Chromosome"/>
</dbReference>
<dbReference type="SUPFAM" id="SSF82693">
    <property type="entry name" value="Multidrug efflux transporter AcrB pore domain, PN1, PN2, PC1 and PC2 subdomains"/>
    <property type="match status" value="2"/>
</dbReference>
<dbReference type="PRINTS" id="PR00702">
    <property type="entry name" value="ACRIFLAVINRP"/>
</dbReference>
<dbReference type="Pfam" id="PF00873">
    <property type="entry name" value="ACR_tran"/>
    <property type="match status" value="1"/>
</dbReference>
<feature type="transmembrane region" description="Helical" evidence="1">
    <location>
        <begin position="844"/>
        <end position="863"/>
    </location>
</feature>
<dbReference type="GO" id="GO:0042910">
    <property type="term" value="F:xenobiotic transmembrane transporter activity"/>
    <property type="evidence" value="ECO:0007669"/>
    <property type="project" value="TreeGrafter"/>
</dbReference>
<organism evidence="2 3">
    <name type="scientific">Sulfidibacter corallicola</name>
    <dbReference type="NCBI Taxonomy" id="2818388"/>
    <lineage>
        <taxon>Bacteria</taxon>
        <taxon>Pseudomonadati</taxon>
        <taxon>Acidobacteriota</taxon>
        <taxon>Holophagae</taxon>
        <taxon>Acanthopleuribacterales</taxon>
        <taxon>Acanthopleuribacteraceae</taxon>
        <taxon>Sulfidibacter</taxon>
    </lineage>
</organism>
<dbReference type="SUPFAM" id="SSF82714">
    <property type="entry name" value="Multidrug efflux transporter AcrB TolC docking domain, DN and DC subdomains"/>
    <property type="match status" value="2"/>
</dbReference>
<feature type="transmembrane region" description="Helical" evidence="1">
    <location>
        <begin position="359"/>
        <end position="380"/>
    </location>
</feature>
<dbReference type="InterPro" id="IPR027463">
    <property type="entry name" value="AcrB_DN_DC_subdom"/>
</dbReference>
<keyword evidence="1" id="KW-1133">Transmembrane helix</keyword>
<dbReference type="SUPFAM" id="SSF82866">
    <property type="entry name" value="Multidrug efflux transporter AcrB transmembrane domain"/>
    <property type="match status" value="2"/>
</dbReference>
<evidence type="ECO:0000313" key="2">
    <source>
        <dbReference type="EMBL" id="QTD52592.1"/>
    </source>
</evidence>
<feature type="transmembrane region" description="Helical" evidence="1">
    <location>
        <begin position="430"/>
        <end position="451"/>
    </location>
</feature>
<accession>A0A8A4TU84</accession>
<feature type="transmembrane region" description="Helical" evidence="1">
    <location>
        <begin position="336"/>
        <end position="352"/>
    </location>
</feature>
<evidence type="ECO:0000313" key="3">
    <source>
        <dbReference type="Proteomes" id="UP000663929"/>
    </source>
</evidence>
<dbReference type="Gene3D" id="3.30.70.1440">
    <property type="entry name" value="Multidrug efflux transporter AcrB pore domain"/>
    <property type="match status" value="1"/>
</dbReference>
<name>A0A8A4TU84_SULCO</name>
<feature type="transmembrane region" description="Helical" evidence="1">
    <location>
        <begin position="522"/>
        <end position="539"/>
    </location>
</feature>
<dbReference type="RefSeq" id="WP_237382697.1">
    <property type="nucleotide sequence ID" value="NZ_CP071793.1"/>
</dbReference>
<dbReference type="GO" id="GO:0005886">
    <property type="term" value="C:plasma membrane"/>
    <property type="evidence" value="ECO:0007669"/>
    <property type="project" value="TreeGrafter"/>
</dbReference>
<feature type="transmembrane region" description="Helical" evidence="1">
    <location>
        <begin position="870"/>
        <end position="888"/>
    </location>
</feature>
<reference evidence="2" key="1">
    <citation type="submission" date="2021-03" db="EMBL/GenBank/DDBJ databases">
        <title>Acanthopleuribacteraceae sp. M133.</title>
        <authorList>
            <person name="Wang G."/>
        </authorList>
    </citation>
    <scope>NUCLEOTIDE SEQUENCE</scope>
    <source>
        <strain evidence="2">M133</strain>
    </source>
</reference>
<dbReference type="InterPro" id="IPR001036">
    <property type="entry name" value="Acrflvin-R"/>
</dbReference>
<feature type="transmembrane region" description="Helical" evidence="1">
    <location>
        <begin position="386"/>
        <end position="409"/>
    </location>
</feature>
<feature type="transmembrane region" description="Helical" evidence="1">
    <location>
        <begin position="900"/>
        <end position="921"/>
    </location>
</feature>
<feature type="transmembrane region" description="Helical" evidence="1">
    <location>
        <begin position="942"/>
        <end position="961"/>
    </location>
</feature>
<dbReference type="Gene3D" id="3.30.2090.10">
    <property type="entry name" value="Multidrug efflux transporter AcrB TolC docking domain, DN and DC subdomains"/>
    <property type="match status" value="2"/>
</dbReference>
<sequence length="1029" mass="116356">MTLPELSIRRPVTATMILVSICVIGLIALKQLPLAFMPEIEEKQLFVIVDYPNASPAAIERLIVRPIEEALSSMSGVEHIWSRSDTDGGRVSLNFSFDTDMDLSRTEVLERVDRIRADLPEDVERIQVAPFWNPRETGETIMEARLASGRDLSKDYDLLERKIIRPLERIPGVAAVMLDGVNPREVKVNLSLNALKRHRIDARTVLHTLNANNMDKSIGILRNEEARYTLRTRGSFQTVEEIAELPIPNTNLKISDVAEVSYREPPLEYGRHLDGEFAVGLSVTKESSANTVEVCDAIRAKVASMGEDEELEGINFLVWEDQGHEITRTLEELKNTGLVGAFLASIVLFLFLRRIGTTLVGVMCIPFSLIVACGIIWAQGKTLNTISLLGLIVGVGMLVDNAVVIMENIDRYQRKGYGNRVASLLGAREVSVAVMAATMTSVIVFLPMIFSKPSEMNIILRELALTVCFTLLASLFISQTLIPLATAKFLKRDAKKRESGRVMSFIERMYTGILRSSLRHRWVIPIVGLLVIGSGYYPFDNIEKNFEANKSEMFVGMRYHFSENLSLQRKEEIISGVEKELESVKGRFNVKSIYSWYSANWCLTRLYMEDDYTHEAHMSMVRKELTPYLPQIPGVRIEIQDNAPFWQRNRGKRIGFQLQGPDSEKLAELSEEARRILETVPGLHDHYTTAEGGSLELHTRIDRERAREYGVDLSRPSESVELTFRGRRLPRFKDPNGEVEMRLVLEDREFSTMDHLKDLPVQREGAPSVPLESFAEFAVVKGADQIMRNNKITGVWIGAKYTEGKKEEHRKTAKAALDQLELPYGYHWDFQSFRREEEENRREMMTNLALALMLIFAVMAGLFESMRQALALMVSLPFALAGAFWALYLTGTDFDQPAFVGLLLLLGIVVNNGIVMIEHINKYRRDGFKRDEAMLRGGRERLRPVLMTALTTLMGLVPIAVQKPALAGVYYYSMAYVLMGGLLVSTLLTTLLLPATITLMEDILGWFGRVFHWRPRRKRLVAAEQEPVG</sequence>
<dbReference type="EMBL" id="CP071793">
    <property type="protein sequence ID" value="QTD52592.1"/>
    <property type="molecule type" value="Genomic_DNA"/>
</dbReference>
<dbReference type="PANTHER" id="PTHR32063">
    <property type="match status" value="1"/>
</dbReference>
<dbReference type="Gene3D" id="3.30.70.1320">
    <property type="entry name" value="Multidrug efflux transporter AcrB pore domain like"/>
    <property type="match status" value="1"/>
</dbReference>
<dbReference type="Gene3D" id="1.20.1640.10">
    <property type="entry name" value="Multidrug efflux transporter AcrB transmembrane domain"/>
    <property type="match status" value="2"/>
</dbReference>